<feature type="compositionally biased region" description="Polar residues" evidence="1">
    <location>
        <begin position="433"/>
        <end position="445"/>
    </location>
</feature>
<feature type="compositionally biased region" description="Polar residues" evidence="1">
    <location>
        <begin position="360"/>
        <end position="372"/>
    </location>
</feature>
<feature type="compositionally biased region" description="Polar residues" evidence="1">
    <location>
        <begin position="281"/>
        <end position="291"/>
    </location>
</feature>
<sequence length="577" mass="65712">MGIENFGRLSQFLQAQEEQLNLHRARNSQKYEFDFEDEKPIPTPHPSYNYTPINNSKVPSYYHAAIAKLDDKPQAEIILEQILEKKKQLKSDLEILEARFSFSTQASTFVSGDRMSTIQNFIDSVSERNKTSIINMTDRGEDQDHSYLMTRTITENYDSSNQQITETVTTTSMIEEQIEHKIPSISKESIVRHFKQKIAQSQKTTPLKNPVLPSLSKEPLQLKAFTNLNVKAIPNVLIDGYHKKVDQEEKKQKQNSPKVSSFFAESNSPMQKLNLNEESKSPSSSQKTPYQTRKIKSNERIKFDLGMSATAQNSPARKQLFTYNSKNVNNFINNSASKSPQYAQDGSLSHSNKKNLPSVKETSSIHQTSAHTTKNKSDEKRTQITNKIGYKKMLAGDTTRNFQQLKSVMSHHSFTLKKFNQSSGSVQQVKSFQTQNMKLSPSIEQKTAPKRKQNEESSFSNNDYFQFGNSTNGCLIGKDQQNEDDSIIDSPTNGLISNIKQIQINYRKQSDQEPESQKLLPNTTHIAVTNTNARRAKDSLKSRNFMKENLTSKPMDKKSQSNSLVQLYNMQKSVENL</sequence>
<dbReference type="InParanoid" id="A0A077ZSP7"/>
<protein>
    <submittedName>
        <fullName evidence="2">Uncharacterized protein</fullName>
    </submittedName>
</protein>
<evidence type="ECO:0000256" key="1">
    <source>
        <dbReference type="SAM" id="MobiDB-lite"/>
    </source>
</evidence>
<accession>A0A077ZSP7</accession>
<keyword evidence="3" id="KW-1185">Reference proteome</keyword>
<feature type="compositionally biased region" description="Polar residues" evidence="1">
    <location>
        <begin position="255"/>
        <end position="274"/>
    </location>
</feature>
<evidence type="ECO:0000313" key="2">
    <source>
        <dbReference type="EMBL" id="CDW71501.1"/>
    </source>
</evidence>
<gene>
    <name evidence="2" type="primary">Contig1703.g1848</name>
    <name evidence="2" type="ORF">STYLEM_447</name>
</gene>
<dbReference type="AlphaFoldDB" id="A0A077ZSP7"/>
<feature type="region of interest" description="Disordered" evidence="1">
    <location>
        <begin position="247"/>
        <end position="299"/>
    </location>
</feature>
<name>A0A077ZSP7_STYLE</name>
<feature type="region of interest" description="Disordered" evidence="1">
    <location>
        <begin position="433"/>
        <end position="463"/>
    </location>
</feature>
<dbReference type="Gene3D" id="4.10.365.10">
    <property type="entry name" value="p27"/>
    <property type="match status" value="1"/>
</dbReference>
<reference evidence="2 3" key="1">
    <citation type="submission" date="2014-06" db="EMBL/GenBank/DDBJ databases">
        <authorList>
            <person name="Swart Estienne"/>
        </authorList>
    </citation>
    <scope>NUCLEOTIDE SEQUENCE [LARGE SCALE GENOMIC DNA]</scope>
    <source>
        <strain evidence="2 3">130c</strain>
    </source>
</reference>
<proteinExistence type="predicted"/>
<evidence type="ECO:0000313" key="3">
    <source>
        <dbReference type="Proteomes" id="UP000039865"/>
    </source>
</evidence>
<dbReference type="EMBL" id="CCKQ01000427">
    <property type="protein sequence ID" value="CDW71501.1"/>
    <property type="molecule type" value="Genomic_DNA"/>
</dbReference>
<organism evidence="2 3">
    <name type="scientific">Stylonychia lemnae</name>
    <name type="common">Ciliate</name>
    <dbReference type="NCBI Taxonomy" id="5949"/>
    <lineage>
        <taxon>Eukaryota</taxon>
        <taxon>Sar</taxon>
        <taxon>Alveolata</taxon>
        <taxon>Ciliophora</taxon>
        <taxon>Intramacronucleata</taxon>
        <taxon>Spirotrichea</taxon>
        <taxon>Stichotrichia</taxon>
        <taxon>Sporadotrichida</taxon>
        <taxon>Oxytrichidae</taxon>
        <taxon>Stylonychinae</taxon>
        <taxon>Stylonychia</taxon>
    </lineage>
</organism>
<dbReference type="InterPro" id="IPR044898">
    <property type="entry name" value="CDI_dom_sf"/>
</dbReference>
<feature type="region of interest" description="Disordered" evidence="1">
    <location>
        <begin position="332"/>
        <end position="383"/>
    </location>
</feature>
<feature type="compositionally biased region" description="Polar residues" evidence="1">
    <location>
        <begin position="338"/>
        <end position="350"/>
    </location>
</feature>
<dbReference type="Proteomes" id="UP000039865">
    <property type="component" value="Unassembled WGS sequence"/>
</dbReference>